<feature type="compositionally biased region" description="Low complexity" evidence="5">
    <location>
        <begin position="34"/>
        <end position="45"/>
    </location>
</feature>
<gene>
    <name evidence="7" type="ORF">E8E12_004145</name>
</gene>
<sequence>MAGRYANLPPPTRDSLELASLASSSHPSRRTSEESSASGAPSSRRLSLDDEDPLFDSAAHEHEHESSRPRHNRSYSVSSAFDFAPNLFPLSSTAQGYTALGAPSNPALDPTNALHGGSLERNKSLTYLNGLSLVIGLIIGSGIFSSPSQVNKNAGSPGASLVIWVVAGVLAWTGAASYAELGGAIPLNGGAQVYLSKIFGEWAGFLFTWCAVTVLKPGSAAIISIIFGEYLVRAVIGAEAVDASAWLNKGIALAGLVVVTALNCVSTKLGTRSADVFMFLKFVALLSIFVIGIVVAITGLSYRGDANTDWKQTGWFDNTSHNISNWAVALYAGLWAFDGWDNVNYVTAEFKNPARDLPRVIHTSLPLVILCYILANISYFLVLPSHVIESSNTVAVAFGAQVFGPVGALILALFVSGSCFGALNATTFTSGRLVYAAGKEGYMPGVFGTIGLGKAHRAIRLNSHTANTKVPGKMVAWFADPDAGFFFTPISAMLLNAAITAIYIVTGSFDSLVTFYGVAGYTFYFQTVLGLIILRVREPDLERPYKTWITTPIIFCCVSLFLLSRAVFAEPVQTLLVVAFMAVGLVVWFGWAGRRRSKAQKRFRNMEGGDEKSGGWKFWKRWTG</sequence>
<feature type="transmembrane region" description="Helical" evidence="6">
    <location>
        <begin position="323"/>
        <end position="340"/>
    </location>
</feature>
<evidence type="ECO:0000256" key="6">
    <source>
        <dbReference type="SAM" id="Phobius"/>
    </source>
</evidence>
<keyword evidence="4 6" id="KW-0472">Membrane</keyword>
<comment type="subcellular location">
    <subcellularLocation>
        <location evidence="1">Membrane</location>
        <topology evidence="1">Multi-pass membrane protein</topology>
    </subcellularLocation>
</comment>
<keyword evidence="8" id="KW-1185">Reference proteome</keyword>
<keyword evidence="2 6" id="KW-0812">Transmembrane</keyword>
<feature type="transmembrane region" description="Helical" evidence="6">
    <location>
        <begin position="574"/>
        <end position="592"/>
    </location>
</feature>
<feature type="transmembrane region" description="Helical" evidence="6">
    <location>
        <begin position="483"/>
        <end position="506"/>
    </location>
</feature>
<evidence type="ECO:0000313" key="8">
    <source>
        <dbReference type="Proteomes" id="UP000758155"/>
    </source>
</evidence>
<feature type="transmembrane region" description="Helical" evidence="6">
    <location>
        <begin position="512"/>
        <end position="536"/>
    </location>
</feature>
<reference evidence="7" key="1">
    <citation type="submission" date="2019-04" db="EMBL/GenBank/DDBJ databases">
        <title>Sequencing of skin fungus with MAO and IRED activity.</title>
        <authorList>
            <person name="Marsaioli A.J."/>
            <person name="Bonatto J.M.C."/>
            <person name="Reis Junior O."/>
        </authorList>
    </citation>
    <scope>NUCLEOTIDE SEQUENCE</scope>
    <source>
        <strain evidence="7">28M1</strain>
    </source>
</reference>
<feature type="transmembrane region" description="Helical" evidence="6">
    <location>
        <begin position="158"/>
        <end position="181"/>
    </location>
</feature>
<dbReference type="GO" id="GO:0016020">
    <property type="term" value="C:membrane"/>
    <property type="evidence" value="ECO:0007669"/>
    <property type="project" value="UniProtKB-SubCell"/>
</dbReference>
<evidence type="ECO:0000256" key="4">
    <source>
        <dbReference type="ARBA" id="ARBA00023136"/>
    </source>
</evidence>
<feature type="region of interest" description="Disordered" evidence="5">
    <location>
        <begin position="1"/>
        <end position="50"/>
    </location>
</feature>
<organism evidence="7 8">
    <name type="scientific">Didymella heteroderae</name>
    <dbReference type="NCBI Taxonomy" id="1769908"/>
    <lineage>
        <taxon>Eukaryota</taxon>
        <taxon>Fungi</taxon>
        <taxon>Dikarya</taxon>
        <taxon>Ascomycota</taxon>
        <taxon>Pezizomycotina</taxon>
        <taxon>Dothideomycetes</taxon>
        <taxon>Pleosporomycetidae</taxon>
        <taxon>Pleosporales</taxon>
        <taxon>Pleosporineae</taxon>
        <taxon>Didymellaceae</taxon>
        <taxon>Didymella</taxon>
    </lineage>
</organism>
<dbReference type="PANTHER" id="PTHR11785">
    <property type="entry name" value="AMINO ACID TRANSPORTER"/>
    <property type="match status" value="1"/>
</dbReference>
<evidence type="ECO:0000256" key="2">
    <source>
        <dbReference type="ARBA" id="ARBA00022692"/>
    </source>
</evidence>
<evidence type="ECO:0000256" key="5">
    <source>
        <dbReference type="SAM" id="MobiDB-lite"/>
    </source>
</evidence>
<feature type="transmembrane region" description="Helical" evidence="6">
    <location>
        <begin position="360"/>
        <end position="382"/>
    </location>
</feature>
<name>A0A9P4WIY7_9PLEO</name>
<dbReference type="PANTHER" id="PTHR11785:SF512">
    <property type="entry name" value="SOBREMESA, ISOFORM B"/>
    <property type="match status" value="1"/>
</dbReference>
<feature type="compositionally biased region" description="Low complexity" evidence="5">
    <location>
        <begin position="17"/>
        <end position="26"/>
    </location>
</feature>
<feature type="transmembrane region" description="Helical" evidence="6">
    <location>
        <begin position="548"/>
        <end position="568"/>
    </location>
</feature>
<accession>A0A9P4WIY7</accession>
<evidence type="ECO:0000256" key="1">
    <source>
        <dbReference type="ARBA" id="ARBA00004141"/>
    </source>
</evidence>
<dbReference type="EMBL" id="SWKV01000080">
    <property type="protein sequence ID" value="KAF3033502.1"/>
    <property type="molecule type" value="Genomic_DNA"/>
</dbReference>
<dbReference type="GO" id="GO:0015179">
    <property type="term" value="F:L-amino acid transmembrane transporter activity"/>
    <property type="evidence" value="ECO:0007669"/>
    <property type="project" value="TreeGrafter"/>
</dbReference>
<evidence type="ECO:0008006" key="9">
    <source>
        <dbReference type="Google" id="ProtNLM"/>
    </source>
</evidence>
<dbReference type="OrthoDB" id="10062876at2759"/>
<dbReference type="InterPro" id="IPR002293">
    <property type="entry name" value="AA/rel_permease1"/>
</dbReference>
<dbReference type="InterPro" id="IPR050598">
    <property type="entry name" value="AminoAcid_Transporter"/>
</dbReference>
<feature type="transmembrane region" description="Helical" evidence="6">
    <location>
        <begin position="402"/>
        <end position="423"/>
    </location>
</feature>
<feature type="transmembrane region" description="Helical" evidence="6">
    <location>
        <begin position="277"/>
        <end position="303"/>
    </location>
</feature>
<dbReference type="Pfam" id="PF13520">
    <property type="entry name" value="AA_permease_2"/>
    <property type="match status" value="1"/>
</dbReference>
<dbReference type="Gene3D" id="1.20.1740.10">
    <property type="entry name" value="Amino acid/polyamine transporter I"/>
    <property type="match status" value="1"/>
</dbReference>
<comment type="caution">
    <text evidence="7">The sequence shown here is derived from an EMBL/GenBank/DDBJ whole genome shotgun (WGS) entry which is preliminary data.</text>
</comment>
<feature type="transmembrane region" description="Helical" evidence="6">
    <location>
        <begin position="246"/>
        <end position="265"/>
    </location>
</feature>
<feature type="transmembrane region" description="Helical" evidence="6">
    <location>
        <begin position="125"/>
        <end position="146"/>
    </location>
</feature>
<keyword evidence="3 6" id="KW-1133">Transmembrane helix</keyword>
<proteinExistence type="predicted"/>
<protein>
    <recommendedName>
        <fullName evidence="9">Amino acid transporter</fullName>
    </recommendedName>
</protein>
<evidence type="ECO:0000313" key="7">
    <source>
        <dbReference type="EMBL" id="KAF3033502.1"/>
    </source>
</evidence>
<dbReference type="Proteomes" id="UP000758155">
    <property type="component" value="Unassembled WGS sequence"/>
</dbReference>
<evidence type="ECO:0000256" key="3">
    <source>
        <dbReference type="ARBA" id="ARBA00022989"/>
    </source>
</evidence>
<dbReference type="AlphaFoldDB" id="A0A9P4WIY7"/>
<feature type="transmembrane region" description="Helical" evidence="6">
    <location>
        <begin position="202"/>
        <end position="226"/>
    </location>
</feature>